<dbReference type="EMBL" id="LAZR01013241">
    <property type="protein sequence ID" value="KKM22881.1"/>
    <property type="molecule type" value="Genomic_DNA"/>
</dbReference>
<feature type="non-terminal residue" evidence="1">
    <location>
        <position position="63"/>
    </location>
</feature>
<protein>
    <submittedName>
        <fullName evidence="1">Uncharacterized protein</fullName>
    </submittedName>
</protein>
<proteinExistence type="predicted"/>
<organism evidence="1">
    <name type="scientific">marine sediment metagenome</name>
    <dbReference type="NCBI Taxonomy" id="412755"/>
    <lineage>
        <taxon>unclassified sequences</taxon>
        <taxon>metagenomes</taxon>
        <taxon>ecological metagenomes</taxon>
    </lineage>
</organism>
<comment type="caution">
    <text evidence="1">The sequence shown here is derived from an EMBL/GenBank/DDBJ whole genome shotgun (WGS) entry which is preliminary data.</text>
</comment>
<evidence type="ECO:0000313" key="1">
    <source>
        <dbReference type="EMBL" id="KKM22881.1"/>
    </source>
</evidence>
<sequence length="63" mass="6973">MLLVGGLQHRFDVRQPGDRFQGGIELPRQYATLTLGRSAGSGNLGRFLRTLAALFWCQLADLL</sequence>
<reference evidence="1" key="1">
    <citation type="journal article" date="2015" name="Nature">
        <title>Complex archaea that bridge the gap between prokaryotes and eukaryotes.</title>
        <authorList>
            <person name="Spang A."/>
            <person name="Saw J.H."/>
            <person name="Jorgensen S.L."/>
            <person name="Zaremba-Niedzwiedzka K."/>
            <person name="Martijn J."/>
            <person name="Lind A.E."/>
            <person name="van Eijk R."/>
            <person name="Schleper C."/>
            <person name="Guy L."/>
            <person name="Ettema T.J."/>
        </authorList>
    </citation>
    <scope>NUCLEOTIDE SEQUENCE</scope>
</reference>
<dbReference type="AlphaFoldDB" id="A0A0F9I5J5"/>
<name>A0A0F9I5J5_9ZZZZ</name>
<gene>
    <name evidence="1" type="ORF">LCGC14_1620900</name>
</gene>
<accession>A0A0F9I5J5</accession>